<dbReference type="InterPro" id="IPR036465">
    <property type="entry name" value="vWFA_dom_sf"/>
</dbReference>
<evidence type="ECO:0000313" key="3">
    <source>
        <dbReference type="EMBL" id="MBC2834031.1"/>
    </source>
</evidence>
<dbReference type="SMART" id="SM00327">
    <property type="entry name" value="VWA"/>
    <property type="match status" value="1"/>
</dbReference>
<organism evidence="3 4">
    <name type="scientific">Paragemmobacter straminiformis</name>
    <dbReference type="NCBI Taxonomy" id="2045119"/>
    <lineage>
        <taxon>Bacteria</taxon>
        <taxon>Pseudomonadati</taxon>
        <taxon>Pseudomonadota</taxon>
        <taxon>Alphaproteobacteria</taxon>
        <taxon>Rhodobacterales</taxon>
        <taxon>Paracoccaceae</taxon>
        <taxon>Paragemmobacter</taxon>
    </lineage>
</organism>
<accession>A0A842I339</accession>
<dbReference type="InterPro" id="IPR013694">
    <property type="entry name" value="VIT"/>
</dbReference>
<dbReference type="PANTHER" id="PTHR45737:SF6">
    <property type="entry name" value="VON WILLEBRAND FACTOR A DOMAIN-CONTAINING PROTEIN 5A"/>
    <property type="match status" value="1"/>
</dbReference>
<protein>
    <recommendedName>
        <fullName evidence="2">VIT domain-containing protein</fullName>
    </recommendedName>
</protein>
<dbReference type="PANTHER" id="PTHR45737">
    <property type="entry name" value="VON WILLEBRAND FACTOR A DOMAIN-CONTAINING PROTEIN 5A"/>
    <property type="match status" value="1"/>
</dbReference>
<dbReference type="SUPFAM" id="SSF53300">
    <property type="entry name" value="vWA-like"/>
    <property type="match status" value="1"/>
</dbReference>
<evidence type="ECO:0000256" key="1">
    <source>
        <dbReference type="SAM" id="MobiDB-lite"/>
    </source>
</evidence>
<reference evidence="3 4" key="1">
    <citation type="journal article" date="2017" name="Int. J. Syst. Evol. Microbiol.">
        <title>Gemmobacter straminiformis sp. nov., isolated from an artificial fountain.</title>
        <authorList>
            <person name="Kang J.Y."/>
            <person name="Kim M.J."/>
            <person name="Chun J."/>
            <person name="Son K.P."/>
            <person name="Jahng K.Y."/>
        </authorList>
    </citation>
    <scope>NUCLEOTIDE SEQUENCE [LARGE SCALE GENOMIC DNA]</scope>
    <source>
        <strain evidence="3 4">CAM-8</strain>
    </source>
</reference>
<dbReference type="RefSeq" id="WP_185795661.1">
    <property type="nucleotide sequence ID" value="NZ_JACLQD010000001.1"/>
</dbReference>
<gene>
    <name evidence="3" type="ORF">H7F16_00835</name>
</gene>
<dbReference type="EMBL" id="JACLQD010000001">
    <property type="protein sequence ID" value="MBC2834031.1"/>
    <property type="molecule type" value="Genomic_DNA"/>
</dbReference>
<dbReference type="PROSITE" id="PS51468">
    <property type="entry name" value="VIT"/>
    <property type="match status" value="1"/>
</dbReference>
<dbReference type="InterPro" id="IPR002035">
    <property type="entry name" value="VWF_A"/>
</dbReference>
<proteinExistence type="predicted"/>
<sequence length="704" mass="73782">MDITAFGHALGTVHDGLTVFRDGQPAPVPLVDTAISVAVVAGLATVTTRRRFRNAEALPIEAVLTLPVGFDAVVTGLRAVVDGRVLQAVAKPKHEARDDYEGALDAGKLAVLHEEVLRGVHALSVGNLAAGAEVEVELTAVMPLSPAVGGPWMRLPVTVGQLYGASPLAPVDDLTASAQLRHMARLSVTVDAGQAMLRGQALGEAVEIALDAAIELQVQGGGFGLHHGIAADGRQVRLDLRPLGGHAAAGGPDRLDLAVLVDRSGSTDSRASGPRGLTLWEAMRDGLRLELGRVRAADRIALWQFGTRCTPLGAATGPAAAGLVQALAPPDGGTELAEAVRAVLRSGASDILVLTDGQTWAHTVDELAASKARVSAILVGAGSLDANIGQLCAMTGGQLFYAAGDDVAASLSLALSALRRKGAAVTGTLEDGAATRIVALRGGVEIVAEWSDAMELRPCDAIGRYAAALSLPLFPADGAEALARAHGLCTHRTSLILVDVAGVAVEGMAQQRKVPLMQSGARVMMQERADIACSMDVAYESYDLPDRMGRSLSLRSESIRPMPRPSGHFSQASEGGGRGRFDHDAVQSFGPPPAAPLPPEEIRDLFATLRWDVLGDRLLAGDLSDLSGPQAALVRHLAQDPAILGFSRHFGREPSAVALGLVADLIGDRLGGRYVRRVFRDLPLRMWEDLRLWRMKPPSGGHPW</sequence>
<dbReference type="Pfam" id="PF08487">
    <property type="entry name" value="VIT"/>
    <property type="match status" value="1"/>
</dbReference>
<feature type="domain" description="VIT" evidence="2">
    <location>
        <begin position="14"/>
        <end position="142"/>
    </location>
</feature>
<keyword evidence="4" id="KW-1185">Reference proteome</keyword>
<evidence type="ECO:0000313" key="4">
    <source>
        <dbReference type="Proteomes" id="UP000555411"/>
    </source>
</evidence>
<comment type="caution">
    <text evidence="3">The sequence shown here is derived from an EMBL/GenBank/DDBJ whole genome shotgun (WGS) entry which is preliminary data.</text>
</comment>
<dbReference type="AlphaFoldDB" id="A0A842I339"/>
<feature type="region of interest" description="Disordered" evidence="1">
    <location>
        <begin position="557"/>
        <end position="577"/>
    </location>
</feature>
<dbReference type="CDD" id="cd00198">
    <property type="entry name" value="vWFA"/>
    <property type="match status" value="1"/>
</dbReference>
<dbReference type="Gene3D" id="3.40.50.410">
    <property type="entry name" value="von Willebrand factor, type A domain"/>
    <property type="match status" value="1"/>
</dbReference>
<name>A0A842I339_9RHOB</name>
<dbReference type="Proteomes" id="UP000555411">
    <property type="component" value="Unassembled WGS sequence"/>
</dbReference>
<dbReference type="SMART" id="SM00609">
    <property type="entry name" value="VIT"/>
    <property type="match status" value="1"/>
</dbReference>
<evidence type="ECO:0000259" key="2">
    <source>
        <dbReference type="PROSITE" id="PS51468"/>
    </source>
</evidence>